<dbReference type="PANTHER" id="PTHR12117:SF0">
    <property type="entry name" value="PROLYL 3-HYDROXYLASE OGFOD1"/>
    <property type="match status" value="1"/>
</dbReference>
<dbReference type="Proteomes" id="UP001155027">
    <property type="component" value="Unassembled WGS sequence"/>
</dbReference>
<dbReference type="EMBL" id="JANUAU010000009">
    <property type="protein sequence ID" value="MCS3678748.1"/>
    <property type="molecule type" value="Genomic_DNA"/>
</dbReference>
<dbReference type="AlphaFoldDB" id="A0A9X2TCU1"/>
<evidence type="ECO:0000259" key="1">
    <source>
        <dbReference type="Pfam" id="PF13661"/>
    </source>
</evidence>
<dbReference type="InterPro" id="IPR051842">
    <property type="entry name" value="uS12_prolyl_hydroxylase"/>
</dbReference>
<evidence type="ECO:0000313" key="2">
    <source>
        <dbReference type="EMBL" id="MCS3678748.1"/>
    </source>
</evidence>
<dbReference type="Gene3D" id="2.60.120.620">
    <property type="entry name" value="q2cbj1_9rhob like domain"/>
    <property type="match status" value="1"/>
</dbReference>
<dbReference type="GO" id="GO:0006449">
    <property type="term" value="P:regulation of translational termination"/>
    <property type="evidence" value="ECO:0007669"/>
    <property type="project" value="TreeGrafter"/>
</dbReference>
<gene>
    <name evidence="2" type="ORF">GGP71_002689</name>
</gene>
<dbReference type="Pfam" id="PF13661">
    <property type="entry name" value="2OG-FeII_Oxy_4"/>
    <property type="match status" value="1"/>
</dbReference>
<protein>
    <recommendedName>
        <fullName evidence="1">Prolyl 3,4-dihydroxylase TPA1/OFD1 N-terminal domain-containing protein</fullName>
    </recommendedName>
</protein>
<accession>A0A9X2TCU1</accession>
<sequence length="235" mass="27232">MLTGTPKISEYVLERHLEEERKERHRERFGRGNIKSLCIDDFLKKEVARNVCEFFSDGVAFGRIYGLYGVDEPVDRDTWERADDADRMYTFSREDGMRDGVSGFRPIKYQRLRDLIGGEAFIEYLEELTGTALTDLQSLAASAYGVGDYLRPHTDQGGDRKIAYIIYLNPKWREEWGGALHLVDAESNKTEYGFRHNRLVLFDVHDHKHHYIEKISEEAGEQLRYTLGGWVNGSE</sequence>
<dbReference type="GO" id="GO:0031543">
    <property type="term" value="F:peptidyl-proline dioxygenase activity"/>
    <property type="evidence" value="ECO:0007669"/>
    <property type="project" value="TreeGrafter"/>
</dbReference>
<comment type="caution">
    <text evidence="2">The sequence shown here is derived from an EMBL/GenBank/DDBJ whole genome shotgun (WGS) entry which is preliminary data.</text>
</comment>
<dbReference type="GO" id="GO:0005737">
    <property type="term" value="C:cytoplasm"/>
    <property type="evidence" value="ECO:0007669"/>
    <property type="project" value="TreeGrafter"/>
</dbReference>
<reference evidence="2" key="1">
    <citation type="submission" date="2022-08" db="EMBL/GenBank/DDBJ databases">
        <title>Genomic Encyclopedia of Type Strains, Phase V (KMG-V): Genome sequencing to study the core and pangenomes of soil and plant-associated prokaryotes.</title>
        <authorList>
            <person name="Whitman W."/>
        </authorList>
    </citation>
    <scope>NUCLEOTIDE SEQUENCE</scope>
    <source>
        <strain evidence="2">0</strain>
    </source>
</reference>
<evidence type="ECO:0000313" key="3">
    <source>
        <dbReference type="Proteomes" id="UP001155027"/>
    </source>
</evidence>
<organism evidence="2 3">
    <name type="scientific">Salinibacter ruber</name>
    <dbReference type="NCBI Taxonomy" id="146919"/>
    <lineage>
        <taxon>Bacteria</taxon>
        <taxon>Pseudomonadati</taxon>
        <taxon>Rhodothermota</taxon>
        <taxon>Rhodothermia</taxon>
        <taxon>Rhodothermales</taxon>
        <taxon>Salinibacteraceae</taxon>
        <taxon>Salinibacter</taxon>
    </lineage>
</organism>
<dbReference type="PANTHER" id="PTHR12117">
    <property type="entry name" value="HISTONE ACETYLTRANSFERASE COMPLEX"/>
    <property type="match status" value="1"/>
</dbReference>
<name>A0A9X2TCU1_9BACT</name>
<dbReference type="RefSeq" id="WP_259080796.1">
    <property type="nucleotide sequence ID" value="NZ_JANUAU010000009.1"/>
</dbReference>
<dbReference type="InterPro" id="IPR039558">
    <property type="entry name" value="TPA1/OFD1_N"/>
</dbReference>
<feature type="domain" description="Prolyl 3,4-dihydroxylase TPA1/OFD1 N-terminal" evidence="1">
    <location>
        <begin position="141"/>
        <end position="231"/>
    </location>
</feature>
<proteinExistence type="predicted"/>